<protein>
    <submittedName>
        <fullName evidence="1">Uncharacterized protein</fullName>
    </submittedName>
</protein>
<gene>
    <name evidence="1" type="ORF">GO014_09595</name>
</gene>
<sequence>MMTPAEALAAITNAAFQEGKQSAEVIWRYVPAPLDPVWVEQVQDNVVEGVVAPFAANPHFAQTPDFLNAIRISAWDGFERRWRELLKDGPRPLDTKPGAHNG</sequence>
<accession>A0A7X3FR65</accession>
<dbReference type="EMBL" id="WQRF01000002">
    <property type="protein sequence ID" value="MVS99273.1"/>
    <property type="molecule type" value="Genomic_DNA"/>
</dbReference>
<keyword evidence="2" id="KW-1185">Reference proteome</keyword>
<dbReference type="RefSeq" id="WP_157290146.1">
    <property type="nucleotide sequence ID" value="NZ_WQRF01000002.1"/>
</dbReference>
<dbReference type="AlphaFoldDB" id="A0A7X3FR65"/>
<organism evidence="1 2">
    <name type="scientific">Devosia marina</name>
    <dbReference type="NCBI Taxonomy" id="2683198"/>
    <lineage>
        <taxon>Bacteria</taxon>
        <taxon>Pseudomonadati</taxon>
        <taxon>Pseudomonadota</taxon>
        <taxon>Alphaproteobacteria</taxon>
        <taxon>Hyphomicrobiales</taxon>
        <taxon>Devosiaceae</taxon>
        <taxon>Devosia</taxon>
    </lineage>
</organism>
<evidence type="ECO:0000313" key="1">
    <source>
        <dbReference type="EMBL" id="MVS99273.1"/>
    </source>
</evidence>
<evidence type="ECO:0000313" key="2">
    <source>
        <dbReference type="Proteomes" id="UP000438106"/>
    </source>
</evidence>
<reference evidence="1 2" key="1">
    <citation type="submission" date="2019-12" db="EMBL/GenBank/DDBJ databases">
        <title>Devosia maris sp. nov., isolated from the deep seawater.</title>
        <authorList>
            <person name="Liu Y."/>
        </authorList>
    </citation>
    <scope>NUCLEOTIDE SEQUENCE [LARGE SCALE GENOMIC DNA]</scope>
    <source>
        <strain evidence="1 2">L53-10-65</strain>
    </source>
</reference>
<dbReference type="Proteomes" id="UP000438106">
    <property type="component" value="Unassembled WGS sequence"/>
</dbReference>
<name>A0A7X3FR65_9HYPH</name>
<comment type="caution">
    <text evidence="1">The sequence shown here is derived from an EMBL/GenBank/DDBJ whole genome shotgun (WGS) entry which is preliminary data.</text>
</comment>
<proteinExistence type="predicted"/>